<dbReference type="GeneID" id="95982122"/>
<feature type="transmembrane region" description="Helical" evidence="4">
    <location>
        <begin position="69"/>
        <end position="92"/>
    </location>
</feature>
<feature type="transmembrane region" description="Helical" evidence="4">
    <location>
        <begin position="437"/>
        <end position="455"/>
    </location>
</feature>
<dbReference type="PANTHER" id="PTHR11360">
    <property type="entry name" value="MONOCARBOXYLATE TRANSPORTER"/>
    <property type="match status" value="1"/>
</dbReference>
<feature type="transmembrane region" description="Helical" evidence="4">
    <location>
        <begin position="234"/>
        <end position="253"/>
    </location>
</feature>
<evidence type="ECO:0000256" key="1">
    <source>
        <dbReference type="ARBA" id="ARBA00004141"/>
    </source>
</evidence>
<comment type="subcellular location">
    <subcellularLocation>
        <location evidence="1">Membrane</location>
        <topology evidence="1">Multi-pass membrane protein</topology>
    </subcellularLocation>
</comment>
<dbReference type="InterPro" id="IPR050327">
    <property type="entry name" value="Proton-linked_MCT"/>
</dbReference>
<evidence type="ECO:0000259" key="5">
    <source>
        <dbReference type="PROSITE" id="PS50850"/>
    </source>
</evidence>
<feature type="domain" description="Major facilitator superfamily (MFS) profile" evidence="5">
    <location>
        <begin position="68"/>
        <end position="493"/>
    </location>
</feature>
<evidence type="ECO:0000256" key="3">
    <source>
        <dbReference type="SAM" id="MobiDB-lite"/>
    </source>
</evidence>
<feature type="transmembrane region" description="Helical" evidence="4">
    <location>
        <begin position="201"/>
        <end position="222"/>
    </location>
</feature>
<feature type="region of interest" description="Disordered" evidence="3">
    <location>
        <begin position="1"/>
        <end position="56"/>
    </location>
</feature>
<sequence>MSKVSLAPTALTAPSPRPGASVPSTPGPSRPESVEMGPISGGTSASPGETVEDPAEAARSLRESNIRSVILCISSFLLVFTTCGTVFSFGVYQDLYQSMSREPGNPFTGASPAAIDVIGTLSVAFMTIAAPLATAWTKRFSPRLVISLGTAFFFLSAMLASWSTRLWQFILTQGLMAGLGTCFAYMPAVTVAPTWYGPRRGLALGIIMSGTGVGGLVWAPALQALNEAVGFRNALRISGAISTGLLLVGGIFIDWDPVSKARLEVENARLKAAAGKSWKYSLVSLWNVPLVDWRIARSSKFTAQLLASVLQSAAYYTPVFFFSAYAKTLGYSSKQGANFIAINNACNAIGKIAFGMIADRFGRINMLLFTTVISAIASFGFWLPSTLVPSLASGQGLFIAYSITYGIFASAYVSLFPTSLVELFGPQNFASVNGILYMARGLATLFGTPTAGALLRGSDHHTDPSGYLHMAIMVGALLAGASIGVVWVRIEWKRGP</sequence>
<accession>A0ABR3QF25</accession>
<feature type="transmembrane region" description="Helical" evidence="4">
    <location>
        <begin position="144"/>
        <end position="163"/>
    </location>
</feature>
<keyword evidence="4" id="KW-0472">Membrane</keyword>
<dbReference type="PROSITE" id="PS50850">
    <property type="entry name" value="MFS"/>
    <property type="match status" value="1"/>
</dbReference>
<dbReference type="PANTHER" id="PTHR11360:SF284">
    <property type="entry name" value="EG:103B4.3 PROTEIN-RELATED"/>
    <property type="match status" value="1"/>
</dbReference>
<organism evidence="6 7">
    <name type="scientific">Vanrija albida</name>
    <dbReference type="NCBI Taxonomy" id="181172"/>
    <lineage>
        <taxon>Eukaryota</taxon>
        <taxon>Fungi</taxon>
        <taxon>Dikarya</taxon>
        <taxon>Basidiomycota</taxon>
        <taxon>Agaricomycotina</taxon>
        <taxon>Tremellomycetes</taxon>
        <taxon>Trichosporonales</taxon>
        <taxon>Trichosporonaceae</taxon>
        <taxon>Vanrija</taxon>
    </lineage>
</organism>
<feature type="transmembrane region" description="Helical" evidence="4">
    <location>
        <begin position="169"/>
        <end position="189"/>
    </location>
</feature>
<dbReference type="InterPro" id="IPR020846">
    <property type="entry name" value="MFS_dom"/>
</dbReference>
<keyword evidence="4" id="KW-0812">Transmembrane</keyword>
<dbReference type="EMBL" id="JBBXJM010000001">
    <property type="protein sequence ID" value="KAL1413320.1"/>
    <property type="molecule type" value="Genomic_DNA"/>
</dbReference>
<dbReference type="Gene3D" id="1.20.1250.20">
    <property type="entry name" value="MFS general substrate transporter like domains"/>
    <property type="match status" value="2"/>
</dbReference>
<proteinExistence type="inferred from homology"/>
<keyword evidence="4" id="KW-1133">Transmembrane helix</keyword>
<evidence type="ECO:0000313" key="6">
    <source>
        <dbReference type="EMBL" id="KAL1413320.1"/>
    </source>
</evidence>
<dbReference type="SUPFAM" id="SSF103473">
    <property type="entry name" value="MFS general substrate transporter"/>
    <property type="match status" value="1"/>
</dbReference>
<name>A0ABR3QF25_9TREE</name>
<gene>
    <name evidence="6" type="ORF">Q8F55_001079</name>
</gene>
<evidence type="ECO:0000313" key="7">
    <source>
        <dbReference type="Proteomes" id="UP001565368"/>
    </source>
</evidence>
<dbReference type="Pfam" id="PF07690">
    <property type="entry name" value="MFS_1"/>
    <property type="match status" value="1"/>
</dbReference>
<evidence type="ECO:0000256" key="2">
    <source>
        <dbReference type="ARBA" id="ARBA00006727"/>
    </source>
</evidence>
<feature type="transmembrane region" description="Helical" evidence="4">
    <location>
        <begin position="467"/>
        <end position="488"/>
    </location>
</feature>
<dbReference type="RefSeq" id="XP_069213264.1">
    <property type="nucleotide sequence ID" value="XM_069349720.1"/>
</dbReference>
<evidence type="ECO:0000256" key="4">
    <source>
        <dbReference type="SAM" id="Phobius"/>
    </source>
</evidence>
<reference evidence="6 7" key="1">
    <citation type="submission" date="2023-08" db="EMBL/GenBank/DDBJ databases">
        <title>Annotated Genome Sequence of Vanrija albida AlHP1.</title>
        <authorList>
            <person name="Herzog R."/>
        </authorList>
    </citation>
    <scope>NUCLEOTIDE SEQUENCE [LARGE SCALE GENOMIC DNA]</scope>
    <source>
        <strain evidence="6 7">AlHP1</strain>
    </source>
</reference>
<dbReference type="Proteomes" id="UP001565368">
    <property type="component" value="Unassembled WGS sequence"/>
</dbReference>
<protein>
    <recommendedName>
        <fullName evidence="5">Major facilitator superfamily (MFS) profile domain-containing protein</fullName>
    </recommendedName>
</protein>
<feature type="transmembrane region" description="Helical" evidence="4">
    <location>
        <begin position="364"/>
        <end position="383"/>
    </location>
</feature>
<comment type="similarity">
    <text evidence="2">Belongs to the major facilitator superfamily. Monocarboxylate porter (TC 2.A.1.13) family.</text>
</comment>
<dbReference type="InterPro" id="IPR011701">
    <property type="entry name" value="MFS"/>
</dbReference>
<feature type="transmembrane region" description="Helical" evidence="4">
    <location>
        <begin position="112"/>
        <end position="132"/>
    </location>
</feature>
<dbReference type="InterPro" id="IPR036259">
    <property type="entry name" value="MFS_trans_sf"/>
</dbReference>
<comment type="caution">
    <text evidence="6">The sequence shown here is derived from an EMBL/GenBank/DDBJ whole genome shotgun (WGS) entry which is preliminary data.</text>
</comment>
<feature type="transmembrane region" description="Helical" evidence="4">
    <location>
        <begin position="403"/>
        <end position="425"/>
    </location>
</feature>
<keyword evidence="7" id="KW-1185">Reference proteome</keyword>